<dbReference type="GO" id="GO:0003676">
    <property type="term" value="F:nucleic acid binding"/>
    <property type="evidence" value="ECO:0007669"/>
    <property type="project" value="InterPro"/>
</dbReference>
<feature type="domain" description="Helicase C-terminal" evidence="6">
    <location>
        <begin position="1180"/>
        <end position="1324"/>
    </location>
</feature>
<feature type="region of interest" description="Disordered" evidence="5">
    <location>
        <begin position="1140"/>
        <end position="1161"/>
    </location>
</feature>
<dbReference type="SMART" id="SM00490">
    <property type="entry name" value="HELICc"/>
    <property type="match status" value="1"/>
</dbReference>
<keyword evidence="4" id="KW-0067">ATP-binding</keyword>
<dbReference type="GO" id="GO:0005524">
    <property type="term" value="F:ATP binding"/>
    <property type="evidence" value="ECO:0007669"/>
    <property type="project" value="UniProtKB-KW"/>
</dbReference>
<dbReference type="InterPro" id="IPR052431">
    <property type="entry name" value="SKI2_subfamily_helicases"/>
</dbReference>
<sequence>MDLDDFETSLDADLSGAGLGPTLSTSEAIHAFDELWWAPRNRGARWMDLIGDYAGEERFVIDGDALVQRVLDDPLLGLAKTNDTSFQLAHALHSLEKILKNFLDRRAVFDVVFWESNGHLTRARSDEHGTASAALARTLLARHLQHNLRNHVAVHVFSSLEDPAWKFYIMQRKPMFVMTSDGGHASGGDPDAILAQRHFVFKLLSSGMTVSVLRDVEFRQLKIFAFVFEGKRERDPNVHLPATVWESVRHAEAAVSRLNTLESLEFPLVPAHGQVDLDGLLRMLLEKLACSVPCDALQQTLVFLFLAHCVLLDGFVPLELRGAPRDSRAADDRISGILARVYAALNDICLDIKTPLPQLDIDGRLFTRLLRFAAGKDAASSTLGTAVLQRMSAMWEVTGRPVSSLDWSALAQLSLPETAPRPPATRPESALLPFDNAVFDAEIGHLHFDASGEMAPAAKDDFVRFNTGTVYRDIHHWHNQLSILPRHQGGESKPVSTAWQRQKELKRAQRFMSRFQKFTESLSGATSTGLQQQIIASVGTSSRALKNAEIRDAARAAAKAKGKVKPPTKKEALLQKIQADKASVRLSDSQKWWSDQLAHIDSLRSRDRQTYLQSISSNKRISGREADPVCALDFRLFEIHLNIVTWISHSSPDRLDVHDSFAVKVMRQALEAYKMPAHSTATLAALDSVLTSLGFQAYLPPLHAAVSMSDTPDRPLSFKFEKLIKSSKSASPVHKWMRVPDGEPVLWQLRVFGEYMDRMFDSRPDKRVQFAPDAWQRKVLDALDADHSILVVAPTSAGKTFISFYAMEKVLRESDDGILVYVAPTKALVNQIAADVHARFRKSRNGKNFWAIHSRDYRVNDPQTCQILVTFNAWLASVQHAHGFTHTFVHHKHRYSHLRKQLYLLDGQPPEEFDGLDDYYSSEKIRFLHPMTLIGWGTSDLPPDFALEASDTLSLYDALIQNKASLPSSVAAALPGLHPVQYFSSNQQQQQFLRQQDILDYESELLTAIRPLFADHLVIPTESALQKIIAHLKDPAIRDAEASRDLNITPSPLEFLANLINLVADLHVAGDLPAILFAFDRQHCEIMARTLLDQLEVAEKRWKATSPVWVQRVRDWEAWQARAKERERAQLRLEKVKLKKGDERGASDPSQRAADSSWESSFDPDAPLEQFSFSGGNSAYLKSELDEDIKDLRWQSVPEWAIKALQRGIAVHHAGMNKAYRSLIERLFRLRFVRVMISTGTLALGINAPARTSVFCGDSPFLTALMYRQCAGRAGRRGYDLLGRVVFYGLPVDRFGRLVMSRLPALTGNFPLSSTLVLRLFNLLEGSDRAATAVRAVSSVLKLPHVAFGSPIGHEQVLHIVRFSIDYLRRIHLLDGVGRPLNLFGITSRLFYTEPSNLALVVLLQSGLVHRMCNQASMTEAKRQFMLLMCHLFGRRNLPPIITRPAKSAGQVVLPPLPSEVEDVLVAHGSVILDTFVSYARTYASHNAVDVLSHAAELPLSARSYAYPGYPASGEFVTSLKDGASECLVRCPFVATSGYNDTFSSVSELTHSARDALNLDTQAIPSMDVFIQQAKTAPAGRMESEKRLNAYLLDFYHHGQVDALVKENGIRRGDIWYSLDDFSLTLRTVQAVLIEMLNAPAQDTASPPHAPAPTARPQSPRSKPDDEDGPLTLGSKPSNLTEEDWKVLEVVSAVVLEFDTAFRKMWA</sequence>
<evidence type="ECO:0000259" key="6">
    <source>
        <dbReference type="PROSITE" id="PS51194"/>
    </source>
</evidence>
<keyword evidence="1" id="KW-0547">Nucleotide-binding</keyword>
<reference evidence="7 8" key="1">
    <citation type="journal article" date="2016" name="Mol. Biol. Evol.">
        <title>Comparative Genomics of Early-Diverging Mushroom-Forming Fungi Provides Insights into the Origins of Lignocellulose Decay Capabilities.</title>
        <authorList>
            <person name="Nagy L.G."/>
            <person name="Riley R."/>
            <person name="Tritt A."/>
            <person name="Adam C."/>
            <person name="Daum C."/>
            <person name="Floudas D."/>
            <person name="Sun H."/>
            <person name="Yadav J.S."/>
            <person name="Pangilinan J."/>
            <person name="Larsson K.H."/>
            <person name="Matsuura K."/>
            <person name="Barry K."/>
            <person name="Labutti K."/>
            <person name="Kuo R."/>
            <person name="Ohm R.A."/>
            <person name="Bhattacharya S.S."/>
            <person name="Shirouzu T."/>
            <person name="Yoshinaga Y."/>
            <person name="Martin F.M."/>
            <person name="Grigoriev I.V."/>
            <person name="Hibbett D.S."/>
        </authorList>
    </citation>
    <scope>NUCLEOTIDE SEQUENCE [LARGE SCALE GENOMIC DNA]</scope>
    <source>
        <strain evidence="7 8">HHB12029</strain>
    </source>
</reference>
<evidence type="ECO:0000256" key="5">
    <source>
        <dbReference type="SAM" id="MobiDB-lite"/>
    </source>
</evidence>
<dbReference type="InterPro" id="IPR055124">
    <property type="entry name" value="PIN-like_DDX60"/>
</dbReference>
<dbReference type="Proteomes" id="UP000077266">
    <property type="component" value="Unassembled WGS sequence"/>
</dbReference>
<dbReference type="Pfam" id="PF00270">
    <property type="entry name" value="DEAD"/>
    <property type="match status" value="1"/>
</dbReference>
<evidence type="ECO:0000256" key="1">
    <source>
        <dbReference type="ARBA" id="ARBA00022741"/>
    </source>
</evidence>
<dbReference type="InterPro" id="IPR059032">
    <property type="entry name" value="WHD_DDX60"/>
</dbReference>
<name>A0A165H5X5_EXIGL</name>
<evidence type="ECO:0000256" key="4">
    <source>
        <dbReference type="ARBA" id="ARBA00022840"/>
    </source>
</evidence>
<feature type="region of interest" description="Disordered" evidence="5">
    <location>
        <begin position="1642"/>
        <end position="1678"/>
    </location>
</feature>
<dbReference type="InterPro" id="IPR027417">
    <property type="entry name" value="P-loop_NTPase"/>
</dbReference>
<dbReference type="InterPro" id="IPR001650">
    <property type="entry name" value="Helicase_C-like"/>
</dbReference>
<evidence type="ECO:0000313" key="7">
    <source>
        <dbReference type="EMBL" id="KZV91500.1"/>
    </source>
</evidence>
<dbReference type="EMBL" id="KV426026">
    <property type="protein sequence ID" value="KZV91500.1"/>
    <property type="molecule type" value="Genomic_DNA"/>
</dbReference>
<dbReference type="InterPro" id="IPR011545">
    <property type="entry name" value="DEAD/DEAH_box_helicase_dom"/>
</dbReference>
<dbReference type="InParanoid" id="A0A165H5X5"/>
<accession>A0A165H5X5</accession>
<dbReference type="Gene3D" id="3.40.50.300">
    <property type="entry name" value="P-loop containing nucleotide triphosphate hydrolases"/>
    <property type="match status" value="2"/>
</dbReference>
<dbReference type="Pfam" id="PF26076">
    <property type="entry name" value="WHD_DDX60"/>
    <property type="match status" value="1"/>
</dbReference>
<gene>
    <name evidence="7" type="ORF">EXIGLDRAFT_615638</name>
</gene>
<dbReference type="GO" id="GO:0016787">
    <property type="term" value="F:hydrolase activity"/>
    <property type="evidence" value="ECO:0007669"/>
    <property type="project" value="UniProtKB-KW"/>
</dbReference>
<dbReference type="OrthoDB" id="2320933at2759"/>
<proteinExistence type="predicted"/>
<dbReference type="GO" id="GO:0004386">
    <property type="term" value="F:helicase activity"/>
    <property type="evidence" value="ECO:0007669"/>
    <property type="project" value="UniProtKB-KW"/>
</dbReference>
<keyword evidence="2" id="KW-0378">Hydrolase</keyword>
<evidence type="ECO:0000313" key="8">
    <source>
        <dbReference type="Proteomes" id="UP000077266"/>
    </source>
</evidence>
<feature type="compositionally biased region" description="Polar residues" evidence="5">
    <location>
        <begin position="1148"/>
        <end position="1160"/>
    </location>
</feature>
<protein>
    <recommendedName>
        <fullName evidence="6">Helicase C-terminal domain-containing protein</fullName>
    </recommendedName>
</protein>
<dbReference type="SUPFAM" id="SSF52540">
    <property type="entry name" value="P-loop containing nucleoside triphosphate hydrolases"/>
    <property type="match status" value="2"/>
</dbReference>
<evidence type="ECO:0000256" key="2">
    <source>
        <dbReference type="ARBA" id="ARBA00022801"/>
    </source>
</evidence>
<dbReference type="GO" id="GO:0005737">
    <property type="term" value="C:cytoplasm"/>
    <property type="evidence" value="ECO:0007669"/>
    <property type="project" value="TreeGrafter"/>
</dbReference>
<dbReference type="STRING" id="1314781.A0A165H5X5"/>
<organism evidence="7 8">
    <name type="scientific">Exidia glandulosa HHB12029</name>
    <dbReference type="NCBI Taxonomy" id="1314781"/>
    <lineage>
        <taxon>Eukaryota</taxon>
        <taxon>Fungi</taxon>
        <taxon>Dikarya</taxon>
        <taxon>Basidiomycota</taxon>
        <taxon>Agaricomycotina</taxon>
        <taxon>Agaricomycetes</taxon>
        <taxon>Auriculariales</taxon>
        <taxon>Exidiaceae</taxon>
        <taxon>Exidia</taxon>
    </lineage>
</organism>
<dbReference type="Pfam" id="PF00271">
    <property type="entry name" value="Helicase_C"/>
    <property type="match status" value="1"/>
</dbReference>
<dbReference type="Pfam" id="PF23002">
    <property type="entry name" value="PIN-like_DDX60"/>
    <property type="match status" value="1"/>
</dbReference>
<dbReference type="PANTHER" id="PTHR44533:SF4">
    <property type="entry name" value="DEAD_H RNA HELICASE, PUTATIVE-RELATED"/>
    <property type="match status" value="1"/>
</dbReference>
<dbReference type="PANTHER" id="PTHR44533">
    <property type="entry name" value="DEAD/H RNA HELICASE, PUTATIVE-RELATED"/>
    <property type="match status" value="1"/>
</dbReference>
<evidence type="ECO:0000256" key="3">
    <source>
        <dbReference type="ARBA" id="ARBA00022806"/>
    </source>
</evidence>
<keyword evidence="8" id="KW-1185">Reference proteome</keyword>
<dbReference type="PROSITE" id="PS51194">
    <property type="entry name" value="HELICASE_CTER"/>
    <property type="match status" value="1"/>
</dbReference>
<keyword evidence="3" id="KW-0347">Helicase</keyword>
<dbReference type="FunCoup" id="A0A165H5X5">
    <property type="interactions" value="377"/>
</dbReference>